<dbReference type="Gene3D" id="3.90.1200.10">
    <property type="match status" value="1"/>
</dbReference>
<comment type="caution">
    <text evidence="2">The sequence shown here is derived from an EMBL/GenBank/DDBJ whole genome shotgun (WGS) entry which is preliminary data.</text>
</comment>
<protein>
    <recommendedName>
        <fullName evidence="1">Aminoglycoside phosphotransferase domain-containing protein</fullName>
    </recommendedName>
</protein>
<dbReference type="PANTHER" id="PTHR41283">
    <property type="entry name" value="AMINOGLYCOSIDE PHOSPHOTRANSFERASE"/>
    <property type="match status" value="1"/>
</dbReference>
<dbReference type="AlphaFoldDB" id="A0A645C0Q8"/>
<dbReference type="SUPFAM" id="SSF56112">
    <property type="entry name" value="Protein kinase-like (PK-like)"/>
    <property type="match status" value="1"/>
</dbReference>
<organism evidence="2">
    <name type="scientific">bioreactor metagenome</name>
    <dbReference type="NCBI Taxonomy" id="1076179"/>
    <lineage>
        <taxon>unclassified sequences</taxon>
        <taxon>metagenomes</taxon>
        <taxon>ecological metagenomes</taxon>
    </lineage>
</organism>
<dbReference type="InterPro" id="IPR011009">
    <property type="entry name" value="Kinase-like_dom_sf"/>
</dbReference>
<dbReference type="InterPro" id="IPR002575">
    <property type="entry name" value="Aminoglycoside_PTrfase"/>
</dbReference>
<reference evidence="2" key="1">
    <citation type="submission" date="2019-08" db="EMBL/GenBank/DDBJ databases">
        <authorList>
            <person name="Kucharzyk K."/>
            <person name="Murdoch R.W."/>
            <person name="Higgins S."/>
            <person name="Loffler F."/>
        </authorList>
    </citation>
    <scope>NUCLEOTIDE SEQUENCE</scope>
</reference>
<dbReference type="Pfam" id="PF01636">
    <property type="entry name" value="APH"/>
    <property type="match status" value="1"/>
</dbReference>
<name>A0A645C0Q8_9ZZZZ</name>
<evidence type="ECO:0000259" key="1">
    <source>
        <dbReference type="Pfam" id="PF01636"/>
    </source>
</evidence>
<proteinExistence type="predicted"/>
<dbReference type="PANTHER" id="PTHR41283:SF1">
    <property type="entry name" value="AMINOGLYCOSIDE PHOSPHOTRANSFERASE DOMAIN-CONTAINING PROTEIN"/>
    <property type="match status" value="1"/>
</dbReference>
<feature type="domain" description="Aminoglycoside phosphotransferase" evidence="1">
    <location>
        <begin position="19"/>
        <end position="88"/>
    </location>
</feature>
<dbReference type="EMBL" id="VSSQ01023518">
    <property type="protein sequence ID" value="MPM70511.1"/>
    <property type="molecule type" value="Genomic_DNA"/>
</dbReference>
<gene>
    <name evidence="2" type="ORF">SDC9_117466</name>
</gene>
<accession>A0A645C0Q8</accession>
<sequence length="150" mass="17392">MLDSDIQKIVDILNNNLFLLYNRPQCFNHGDYNPGNLILLADETLVAIDFNNYNLGYGDPEFELGTILFDNDISDNFKNGFIYTYFSAGLPDNFYSLMNFYYIYGFIADLCECDTASNKNSELISLILQYNYSVKDCEKEIFKRFANLHL</sequence>
<evidence type="ECO:0000313" key="2">
    <source>
        <dbReference type="EMBL" id="MPM70511.1"/>
    </source>
</evidence>